<feature type="transmembrane region" description="Helical" evidence="6">
    <location>
        <begin position="234"/>
        <end position="252"/>
    </location>
</feature>
<feature type="transmembrane region" description="Helical" evidence="6">
    <location>
        <begin position="272"/>
        <end position="297"/>
    </location>
</feature>
<gene>
    <name evidence="9" type="ORF">NDES1114_LOCUS28775</name>
    <name evidence="10" type="ORF">NDES1114_LOCUS28785</name>
</gene>
<keyword evidence="2 6" id="KW-0812">Transmembrane</keyword>
<dbReference type="Pfam" id="PF06814">
    <property type="entry name" value="GOST_TM"/>
    <property type="match status" value="1"/>
</dbReference>
<evidence type="ECO:0000313" key="10">
    <source>
        <dbReference type="EMBL" id="CAD9143178.1"/>
    </source>
</evidence>
<dbReference type="InterPro" id="IPR009637">
    <property type="entry name" value="GPR107/GPR108-like"/>
</dbReference>
<reference evidence="9" key="1">
    <citation type="submission" date="2021-01" db="EMBL/GenBank/DDBJ databases">
        <authorList>
            <person name="Corre E."/>
            <person name="Pelletier E."/>
            <person name="Niang G."/>
            <person name="Scheremetjew M."/>
            <person name="Finn R."/>
            <person name="Kale V."/>
            <person name="Holt S."/>
            <person name="Cochrane G."/>
            <person name="Meng A."/>
            <person name="Brown T."/>
            <person name="Cohen L."/>
        </authorList>
    </citation>
    <scope>NUCLEOTIDE SEQUENCE</scope>
    <source>
        <strain evidence="9">CCAP 1951/1</strain>
    </source>
</reference>
<feature type="transmembrane region" description="Helical" evidence="6">
    <location>
        <begin position="309"/>
        <end position="327"/>
    </location>
</feature>
<protein>
    <recommendedName>
        <fullName evidence="8">GOST seven transmembrane domain-containing protein</fullName>
    </recommendedName>
</protein>
<feature type="transmembrane region" description="Helical" evidence="6">
    <location>
        <begin position="343"/>
        <end position="363"/>
    </location>
</feature>
<proteinExistence type="predicted"/>
<feature type="domain" description="GOST seven transmembrane" evidence="8">
    <location>
        <begin position="202"/>
        <end position="445"/>
    </location>
</feature>
<evidence type="ECO:0000259" key="8">
    <source>
        <dbReference type="Pfam" id="PF06814"/>
    </source>
</evidence>
<comment type="subcellular location">
    <subcellularLocation>
        <location evidence="1">Membrane</location>
        <topology evidence="1">Multi-pass membrane protein</topology>
    </subcellularLocation>
</comment>
<organism evidence="9">
    <name type="scientific">Neobodo designis</name>
    <name type="common">Flagellated protozoan</name>
    <name type="synonym">Bodo designis</name>
    <dbReference type="NCBI Taxonomy" id="312471"/>
    <lineage>
        <taxon>Eukaryota</taxon>
        <taxon>Discoba</taxon>
        <taxon>Euglenozoa</taxon>
        <taxon>Kinetoplastea</taxon>
        <taxon>Metakinetoplastina</taxon>
        <taxon>Neobodonida</taxon>
        <taxon>Neobodo</taxon>
    </lineage>
</organism>
<feature type="transmembrane region" description="Helical" evidence="6">
    <location>
        <begin position="205"/>
        <end position="222"/>
    </location>
</feature>
<keyword evidence="5 6" id="KW-0472">Membrane</keyword>
<feature type="signal peptide" evidence="7">
    <location>
        <begin position="1"/>
        <end position="22"/>
    </location>
</feature>
<dbReference type="EMBL" id="HBGF01043014">
    <property type="protein sequence ID" value="CAD9143178.1"/>
    <property type="molecule type" value="Transcribed_RNA"/>
</dbReference>
<dbReference type="AlphaFoldDB" id="A0A6U4W9P7"/>
<accession>A0A6U4W9P7</accession>
<evidence type="ECO:0000256" key="2">
    <source>
        <dbReference type="ARBA" id="ARBA00022692"/>
    </source>
</evidence>
<evidence type="ECO:0000256" key="5">
    <source>
        <dbReference type="ARBA" id="ARBA00023136"/>
    </source>
</evidence>
<feature type="transmembrane region" description="Helical" evidence="6">
    <location>
        <begin position="413"/>
        <end position="433"/>
    </location>
</feature>
<evidence type="ECO:0000256" key="3">
    <source>
        <dbReference type="ARBA" id="ARBA00022729"/>
    </source>
</evidence>
<evidence type="ECO:0000256" key="4">
    <source>
        <dbReference type="ARBA" id="ARBA00022989"/>
    </source>
</evidence>
<dbReference type="PANTHER" id="PTHR21229">
    <property type="entry name" value="LUNG SEVEN TRANSMEMBRANE RECEPTOR"/>
    <property type="match status" value="1"/>
</dbReference>
<dbReference type="GO" id="GO:0005794">
    <property type="term" value="C:Golgi apparatus"/>
    <property type="evidence" value="ECO:0007669"/>
    <property type="project" value="TreeGrafter"/>
</dbReference>
<dbReference type="PANTHER" id="PTHR21229:SF2">
    <property type="entry name" value="RE59932P"/>
    <property type="match status" value="1"/>
</dbReference>
<keyword evidence="3 7" id="KW-0732">Signal</keyword>
<dbReference type="EMBL" id="HBGF01043003">
    <property type="protein sequence ID" value="CAD9143160.1"/>
    <property type="molecule type" value="Transcribed_RNA"/>
</dbReference>
<evidence type="ECO:0000256" key="7">
    <source>
        <dbReference type="SAM" id="SignalP"/>
    </source>
</evidence>
<feature type="chain" id="PRO_5036192120" description="GOST seven transmembrane domain-containing protein" evidence="7">
    <location>
        <begin position="23"/>
        <end position="475"/>
    </location>
</feature>
<dbReference type="GO" id="GO:0016020">
    <property type="term" value="C:membrane"/>
    <property type="evidence" value="ECO:0007669"/>
    <property type="project" value="UniProtKB-SubCell"/>
</dbReference>
<name>A0A6U4W9P7_NEODS</name>
<keyword evidence="4 6" id="KW-1133">Transmembrane helix</keyword>
<evidence type="ECO:0000256" key="1">
    <source>
        <dbReference type="ARBA" id="ARBA00004141"/>
    </source>
</evidence>
<sequence length="475" mass="52806">MSRRLGAIACLVVAALLAVGAAANLNLDVTGDERRVIDLGVFGFAKGGVFQLTVNHFFIDDPDAVMLDSSGRLHHNESLGFALMVVESAQDARYLRTMASTESKARRECLDSDALAPRDSNNNVLPRFFFRLSNLTMAEVTKQYPSVAIETPGLYALFFFNCKGYNEKGTLKPLPVSFSAEATEYNVGTGGVPNYLSLGHQPLPMLYGFFTLVFAGLAFVWAREMRRNPTHTHRIHYVMLFLVGVKALSLFFETLKYSHYASTGHASVWDFFYYVFLTAKGITLFAVVVLLGSGWSLLKAMLSERDKQLLMFILPAQVVINISLAVVEESNEGTRGWGSWSDILRIADVVCCCVVLLPIVWSIKNLREAAEHDEKALQTLSRMRLFRTFYIAVVAYVYTTRIILAMIEGSLPFRVLWISNLLAELVAVAFYAYSGYQFRPAAENPYLRVQQEDLDEIEMRAEIGGGGGNKAGSPV</sequence>
<feature type="transmembrane region" description="Helical" evidence="6">
    <location>
        <begin position="384"/>
        <end position="407"/>
    </location>
</feature>
<evidence type="ECO:0000313" key="9">
    <source>
        <dbReference type="EMBL" id="CAD9143160.1"/>
    </source>
</evidence>
<evidence type="ECO:0000256" key="6">
    <source>
        <dbReference type="SAM" id="Phobius"/>
    </source>
</evidence>
<dbReference type="InterPro" id="IPR053937">
    <property type="entry name" value="GOST_TM"/>
</dbReference>